<keyword evidence="3" id="KW-1185">Reference proteome</keyword>
<dbReference type="Proteomes" id="UP000199169">
    <property type="component" value="Unassembled WGS sequence"/>
</dbReference>
<dbReference type="PANTHER" id="PTHR23339">
    <property type="entry name" value="TYROSINE SPECIFIC PROTEIN PHOSPHATASE AND DUAL SPECIFICITY PROTEIN PHOSPHATASE"/>
    <property type="match status" value="1"/>
</dbReference>
<dbReference type="PROSITE" id="PS00383">
    <property type="entry name" value="TYR_PHOSPHATASE_1"/>
    <property type="match status" value="1"/>
</dbReference>
<accession>A0A1A8XFE2</accession>
<dbReference type="STRING" id="1860102.ACCAA_120007"/>
<dbReference type="RefSeq" id="WP_186405720.1">
    <property type="nucleotide sequence ID" value="NZ_FLQX01000024.1"/>
</dbReference>
<dbReference type="InterPro" id="IPR050561">
    <property type="entry name" value="PTP"/>
</dbReference>
<evidence type="ECO:0000313" key="2">
    <source>
        <dbReference type="EMBL" id="SBT03909.1"/>
    </source>
</evidence>
<feature type="domain" description="Tyrosine specific protein phosphatases" evidence="1">
    <location>
        <begin position="104"/>
        <end position="157"/>
    </location>
</feature>
<sequence length="169" mass="18080">MTHPSDLLPLDHEGAGLILTPCPGIRGVEPRTALEQLKAAGADALITLMPADEMTTNGVADIADLCSQSGLQWFHLPIEDEHAPEMDFALAWQAQRLAVHRLLDEGRKIALHCKGGSGRTGLMAALVLVERGWSKDRAVTTVKALRPNALSLRVHQDYVAELAPAAPAG</sequence>
<dbReference type="EMBL" id="FLQX01000024">
    <property type="protein sequence ID" value="SBT03909.1"/>
    <property type="molecule type" value="Genomic_DNA"/>
</dbReference>
<protein>
    <submittedName>
        <fullName evidence="2">Dual specificity protein phosphatase</fullName>
    </submittedName>
</protein>
<dbReference type="PROSITE" id="PS50056">
    <property type="entry name" value="TYR_PHOSPHATASE_2"/>
    <property type="match status" value="1"/>
</dbReference>
<evidence type="ECO:0000313" key="3">
    <source>
        <dbReference type="Proteomes" id="UP000199169"/>
    </source>
</evidence>
<gene>
    <name evidence="2" type="ORF">ACCAA_120007</name>
</gene>
<name>A0A1A8XFE2_9PROT</name>
<dbReference type="InterPro" id="IPR000387">
    <property type="entry name" value="Tyr_Pase_dom"/>
</dbReference>
<dbReference type="Pfam" id="PF22785">
    <property type="entry name" value="Tc-R-P"/>
    <property type="match status" value="1"/>
</dbReference>
<dbReference type="SUPFAM" id="SSF52799">
    <property type="entry name" value="(Phosphotyrosine protein) phosphatases II"/>
    <property type="match status" value="1"/>
</dbReference>
<evidence type="ECO:0000259" key="1">
    <source>
        <dbReference type="PROSITE" id="PS50056"/>
    </source>
</evidence>
<proteinExistence type="predicted"/>
<dbReference type="AlphaFoldDB" id="A0A1A8XFE2"/>
<reference evidence="2 3" key="1">
    <citation type="submission" date="2016-06" db="EMBL/GenBank/DDBJ databases">
        <authorList>
            <person name="Kjaerup R.B."/>
            <person name="Dalgaard T.S."/>
            <person name="Juul-Madsen H.R."/>
        </authorList>
    </citation>
    <scope>NUCLEOTIDE SEQUENCE [LARGE SCALE GENOMIC DNA]</scope>
    <source>
        <strain evidence="2">3</strain>
    </source>
</reference>
<dbReference type="Gene3D" id="3.90.190.10">
    <property type="entry name" value="Protein tyrosine phosphatase superfamily"/>
    <property type="match status" value="1"/>
</dbReference>
<dbReference type="InterPro" id="IPR029021">
    <property type="entry name" value="Prot-tyrosine_phosphatase-like"/>
</dbReference>
<dbReference type="InterPro" id="IPR016130">
    <property type="entry name" value="Tyr_Pase_AS"/>
</dbReference>
<organism evidence="2 3">
    <name type="scientific">Candidatus Accumulibacter aalborgensis</name>
    <dbReference type="NCBI Taxonomy" id="1860102"/>
    <lineage>
        <taxon>Bacteria</taxon>
        <taxon>Pseudomonadati</taxon>
        <taxon>Pseudomonadota</taxon>
        <taxon>Betaproteobacteria</taxon>
        <taxon>Candidatus Accumulibacter</taxon>
    </lineage>
</organism>